<dbReference type="InterPro" id="IPR023485">
    <property type="entry name" value="Ptyr_pPase"/>
</dbReference>
<name>A0A1M6ZZG1_PSETH</name>
<dbReference type="InterPro" id="IPR036196">
    <property type="entry name" value="Ptyr_pPase_sf"/>
</dbReference>
<evidence type="ECO:0000259" key="2">
    <source>
        <dbReference type="SMART" id="SM00226"/>
    </source>
</evidence>
<protein>
    <submittedName>
        <fullName evidence="3">Arsenate reductase</fullName>
    </submittedName>
</protein>
<dbReference type="PANTHER" id="PTHR43428">
    <property type="entry name" value="ARSENATE REDUCTASE"/>
    <property type="match status" value="1"/>
</dbReference>
<dbReference type="Pfam" id="PF01451">
    <property type="entry name" value="LMWPc"/>
    <property type="match status" value="1"/>
</dbReference>
<organism evidence="3 4">
    <name type="scientific">Pseudonocardia thermophila</name>
    <dbReference type="NCBI Taxonomy" id="1848"/>
    <lineage>
        <taxon>Bacteria</taxon>
        <taxon>Bacillati</taxon>
        <taxon>Actinomycetota</taxon>
        <taxon>Actinomycetes</taxon>
        <taxon>Pseudonocardiales</taxon>
        <taxon>Pseudonocardiaceae</taxon>
        <taxon>Pseudonocardia</taxon>
    </lineage>
</organism>
<reference evidence="3 4" key="1">
    <citation type="submission" date="2016-11" db="EMBL/GenBank/DDBJ databases">
        <authorList>
            <person name="Jaros S."/>
            <person name="Januszkiewicz K."/>
            <person name="Wedrychowicz H."/>
        </authorList>
    </citation>
    <scope>NUCLEOTIDE SEQUENCE [LARGE SCALE GENOMIC DNA]</scope>
    <source>
        <strain evidence="3 4">DSM 43832</strain>
    </source>
</reference>
<dbReference type="AlphaFoldDB" id="A0A1M6ZZG1"/>
<dbReference type="SUPFAM" id="SSF52788">
    <property type="entry name" value="Phosphotyrosine protein phosphatases I"/>
    <property type="match status" value="1"/>
</dbReference>
<dbReference type="STRING" id="1848.SAMN05443637_12583"/>
<evidence type="ECO:0000256" key="1">
    <source>
        <dbReference type="ARBA" id="ARBA00022849"/>
    </source>
</evidence>
<keyword evidence="1" id="KW-0059">Arsenical resistance</keyword>
<feature type="domain" description="Phosphotyrosine protein phosphatase I" evidence="2">
    <location>
        <begin position="5"/>
        <end position="130"/>
    </location>
</feature>
<sequence length="148" mass="15637">MAGEPVVLFVCVHNAGRSQMAAGWLRHLAGDAVGVRSAGSEPAGRVNPIVVAAMREVGIDIATAQPRKLDHAAAHASDVIVTMGCGDSCPVVPGKHYEDWPVPDPAGQPIEVVRTIRDDIRARVEGLLAELLPDRVTTRSGSPPPRTR</sequence>
<dbReference type="RefSeq" id="WP_073460044.1">
    <property type="nucleotide sequence ID" value="NZ_CALGVN010000020.1"/>
</dbReference>
<dbReference type="Proteomes" id="UP000184363">
    <property type="component" value="Unassembled WGS sequence"/>
</dbReference>
<dbReference type="Gene3D" id="3.40.50.2300">
    <property type="match status" value="1"/>
</dbReference>
<dbReference type="PANTHER" id="PTHR43428:SF1">
    <property type="entry name" value="ARSENATE REDUCTASE"/>
    <property type="match status" value="1"/>
</dbReference>
<gene>
    <name evidence="3" type="ORF">SAMN05443637_12583</name>
</gene>
<keyword evidence="4" id="KW-1185">Reference proteome</keyword>
<dbReference type="EMBL" id="FRAP01000025">
    <property type="protein sequence ID" value="SHL35918.1"/>
    <property type="molecule type" value="Genomic_DNA"/>
</dbReference>
<accession>A0A1M6ZZG1</accession>
<dbReference type="SMART" id="SM00226">
    <property type="entry name" value="LMWPc"/>
    <property type="match status" value="1"/>
</dbReference>
<evidence type="ECO:0000313" key="3">
    <source>
        <dbReference type="EMBL" id="SHL35918.1"/>
    </source>
</evidence>
<dbReference type="OrthoDB" id="9799372at2"/>
<dbReference type="GO" id="GO:0046685">
    <property type="term" value="P:response to arsenic-containing substance"/>
    <property type="evidence" value="ECO:0007669"/>
    <property type="project" value="UniProtKB-KW"/>
</dbReference>
<proteinExistence type="predicted"/>
<dbReference type="CDD" id="cd16345">
    <property type="entry name" value="LMWP_ArsC"/>
    <property type="match status" value="1"/>
</dbReference>
<evidence type="ECO:0000313" key="4">
    <source>
        <dbReference type="Proteomes" id="UP000184363"/>
    </source>
</evidence>